<feature type="transmembrane region" description="Helical" evidence="8">
    <location>
        <begin position="108"/>
        <end position="128"/>
    </location>
</feature>
<evidence type="ECO:0000256" key="1">
    <source>
        <dbReference type="ARBA" id="ARBA00004651"/>
    </source>
</evidence>
<accession>A0A1M7JJ93</accession>
<feature type="transmembrane region" description="Helical" evidence="8">
    <location>
        <begin position="29"/>
        <end position="51"/>
    </location>
</feature>
<dbReference type="PRINTS" id="PR01437">
    <property type="entry name" value="NUOXDRDTASE4"/>
</dbReference>
<dbReference type="AlphaFoldDB" id="A0A1M7JJ93"/>
<dbReference type="InterPro" id="IPR050586">
    <property type="entry name" value="CPA3_Na-H_Antiporter_D"/>
</dbReference>
<reference evidence="11" key="1">
    <citation type="submission" date="2016-11" db="EMBL/GenBank/DDBJ databases">
        <authorList>
            <person name="Varghese N."/>
            <person name="Submissions S."/>
        </authorList>
    </citation>
    <scope>NUCLEOTIDE SEQUENCE [LARGE SCALE GENOMIC DNA]</scope>
    <source>
        <strain evidence="11">DSM 18802</strain>
    </source>
</reference>
<evidence type="ECO:0000256" key="2">
    <source>
        <dbReference type="ARBA" id="ARBA00005346"/>
    </source>
</evidence>
<keyword evidence="5 8" id="KW-1133">Transmembrane helix</keyword>
<feature type="transmembrane region" description="Helical" evidence="8">
    <location>
        <begin position="413"/>
        <end position="434"/>
    </location>
</feature>
<dbReference type="STRING" id="447595.SAMN05660826_01284"/>
<comment type="subcellular location">
    <subcellularLocation>
        <location evidence="1">Cell membrane</location>
        <topology evidence="1">Multi-pass membrane protein</topology>
    </subcellularLocation>
    <subcellularLocation>
        <location evidence="7">Membrane</location>
        <topology evidence="7">Multi-pass membrane protein</topology>
    </subcellularLocation>
</comment>
<evidence type="ECO:0000313" key="10">
    <source>
        <dbReference type="EMBL" id="SHM53058.1"/>
    </source>
</evidence>
<feature type="transmembrane region" description="Helical" evidence="8">
    <location>
        <begin position="375"/>
        <end position="401"/>
    </location>
</feature>
<feature type="transmembrane region" description="Helical" evidence="8">
    <location>
        <begin position="6"/>
        <end position="22"/>
    </location>
</feature>
<keyword evidence="6 8" id="KW-0472">Membrane</keyword>
<dbReference type="InterPro" id="IPR001750">
    <property type="entry name" value="ND/Mrp_TM"/>
</dbReference>
<protein>
    <submittedName>
        <fullName evidence="10">Multisubunit sodium/proton antiporter, MrpD subunit</fullName>
    </submittedName>
</protein>
<dbReference type="EMBL" id="FRCR01000006">
    <property type="protein sequence ID" value="SHM53058.1"/>
    <property type="molecule type" value="Genomic_DNA"/>
</dbReference>
<dbReference type="InterPro" id="IPR003918">
    <property type="entry name" value="NADH_UbQ_OxRdtase"/>
</dbReference>
<keyword evidence="11" id="KW-1185">Reference proteome</keyword>
<dbReference type="Proteomes" id="UP000184375">
    <property type="component" value="Unassembled WGS sequence"/>
</dbReference>
<dbReference type="GO" id="GO:0008137">
    <property type="term" value="F:NADH dehydrogenase (ubiquinone) activity"/>
    <property type="evidence" value="ECO:0007669"/>
    <property type="project" value="InterPro"/>
</dbReference>
<proteinExistence type="inferred from homology"/>
<evidence type="ECO:0000259" key="9">
    <source>
        <dbReference type="Pfam" id="PF00361"/>
    </source>
</evidence>
<keyword evidence="3" id="KW-1003">Cell membrane</keyword>
<sequence length="481" mass="53522">MTHILVVLIISLFSHAFLISLLRKKFKCLYVFSIALYSMLLFLTGKTFFYVESVGPIRYWIGGWIPPIGIELYADKLSVFMAALFLSCALLILISFESFKYEIGEERAAYYFMLVSILIGAMLGIIFTRDLFNLYVFVEITTIAACGIISIKNEKKAVKAALKYFILSSIASTSILLGLILIYNISGFLHYDTLKYVLLEYKDVFPKIISGSLVLTISGFSLKSALFPLHVWLPDAHSAAPTPSSALLSGLVIKIYVFVIIRLLNDVFGLMNTYTSILLEVLLALGNIGVFFGAVLAGFQNDIKKRLAYSSVSQMGYVFLGLGFNNQYGFEGALLQILNHALAKSCLFLATGRMIKLIGSRDIKGLEKISNKLPLTALCFSLCAMSLVGIPFTLGFLSKWYLAMAAIESGRTLQLIFIILSALLTFGYYFPVIVKTFTGDKSFKKDLEPEKTDKGNLISILMFTFIVLFLGIFPGFLLQYL</sequence>
<evidence type="ECO:0000256" key="7">
    <source>
        <dbReference type="RuleBase" id="RU000320"/>
    </source>
</evidence>
<feature type="transmembrane region" description="Helical" evidence="8">
    <location>
        <begin position="134"/>
        <end position="152"/>
    </location>
</feature>
<feature type="transmembrane region" description="Helical" evidence="8">
    <location>
        <begin position="277"/>
        <end position="299"/>
    </location>
</feature>
<feature type="domain" description="NADH:quinone oxidoreductase/Mrp antiporter transmembrane" evidence="9">
    <location>
        <begin position="129"/>
        <end position="425"/>
    </location>
</feature>
<keyword evidence="4 7" id="KW-0812">Transmembrane</keyword>
<dbReference type="PANTHER" id="PTHR42703:SF1">
    <property type="entry name" value="NA(+)_H(+) ANTIPORTER SUBUNIT D1"/>
    <property type="match status" value="1"/>
</dbReference>
<evidence type="ECO:0000256" key="4">
    <source>
        <dbReference type="ARBA" id="ARBA00022692"/>
    </source>
</evidence>
<evidence type="ECO:0000256" key="5">
    <source>
        <dbReference type="ARBA" id="ARBA00022989"/>
    </source>
</evidence>
<gene>
    <name evidence="10" type="ORF">SAMN05660826_01284</name>
</gene>
<dbReference type="OrthoDB" id="9807568at2"/>
<dbReference type="PANTHER" id="PTHR42703">
    <property type="entry name" value="NADH DEHYDROGENASE"/>
    <property type="match status" value="1"/>
</dbReference>
<organism evidence="10 11">
    <name type="scientific">Caldanaerovirga acetigignens</name>
    <dbReference type="NCBI Taxonomy" id="447595"/>
    <lineage>
        <taxon>Bacteria</taxon>
        <taxon>Bacillati</taxon>
        <taxon>Bacillota</taxon>
        <taxon>Clostridia</taxon>
        <taxon>Thermosediminibacterales</taxon>
        <taxon>Thermosediminibacteraceae</taxon>
        <taxon>Caldanaerovirga</taxon>
    </lineage>
</organism>
<evidence type="ECO:0000256" key="6">
    <source>
        <dbReference type="ARBA" id="ARBA00023136"/>
    </source>
</evidence>
<name>A0A1M7JJ93_9FIRM</name>
<dbReference type="GO" id="GO:0005886">
    <property type="term" value="C:plasma membrane"/>
    <property type="evidence" value="ECO:0007669"/>
    <property type="project" value="UniProtKB-SubCell"/>
</dbReference>
<feature type="transmembrane region" description="Helical" evidence="8">
    <location>
        <begin position="455"/>
        <end position="478"/>
    </location>
</feature>
<evidence type="ECO:0000313" key="11">
    <source>
        <dbReference type="Proteomes" id="UP000184375"/>
    </source>
</evidence>
<evidence type="ECO:0000256" key="8">
    <source>
        <dbReference type="SAM" id="Phobius"/>
    </source>
</evidence>
<dbReference type="Pfam" id="PF00361">
    <property type="entry name" value="Proton_antipo_M"/>
    <property type="match status" value="1"/>
</dbReference>
<dbReference type="GO" id="GO:0042773">
    <property type="term" value="P:ATP synthesis coupled electron transport"/>
    <property type="evidence" value="ECO:0007669"/>
    <property type="project" value="InterPro"/>
</dbReference>
<feature type="transmembrane region" description="Helical" evidence="8">
    <location>
        <begin position="77"/>
        <end position="96"/>
    </location>
</feature>
<feature type="transmembrane region" description="Helical" evidence="8">
    <location>
        <begin position="164"/>
        <end position="188"/>
    </location>
</feature>
<feature type="transmembrane region" description="Helical" evidence="8">
    <location>
        <begin position="208"/>
        <end position="233"/>
    </location>
</feature>
<comment type="similarity">
    <text evidence="2">Belongs to the CPA3 antiporters (TC 2.A.63) subunit D family.</text>
</comment>
<evidence type="ECO:0000256" key="3">
    <source>
        <dbReference type="ARBA" id="ARBA00022475"/>
    </source>
</evidence>
<feature type="transmembrane region" description="Helical" evidence="8">
    <location>
        <begin position="245"/>
        <end position="265"/>
    </location>
</feature>